<evidence type="ECO:0000313" key="3">
    <source>
        <dbReference type="Proteomes" id="UP001203058"/>
    </source>
</evidence>
<dbReference type="EMBL" id="JAKZHW010000002">
    <property type="protein sequence ID" value="MCH8617266.1"/>
    <property type="molecule type" value="Genomic_DNA"/>
</dbReference>
<proteinExistence type="predicted"/>
<evidence type="ECO:0000313" key="2">
    <source>
        <dbReference type="EMBL" id="MCH8617266.1"/>
    </source>
</evidence>
<keyword evidence="1" id="KW-0812">Transmembrane</keyword>
<feature type="transmembrane region" description="Helical" evidence="1">
    <location>
        <begin position="42"/>
        <end position="59"/>
    </location>
</feature>
<organism evidence="2 3">
    <name type="scientific">Sphingomonas telluris</name>
    <dbReference type="NCBI Taxonomy" id="2907998"/>
    <lineage>
        <taxon>Bacteria</taxon>
        <taxon>Pseudomonadati</taxon>
        <taxon>Pseudomonadota</taxon>
        <taxon>Alphaproteobacteria</taxon>
        <taxon>Sphingomonadales</taxon>
        <taxon>Sphingomonadaceae</taxon>
        <taxon>Sphingomonas</taxon>
    </lineage>
</organism>
<feature type="transmembrane region" description="Helical" evidence="1">
    <location>
        <begin position="71"/>
        <end position="91"/>
    </location>
</feature>
<feature type="transmembrane region" description="Helical" evidence="1">
    <location>
        <begin position="103"/>
        <end position="124"/>
    </location>
</feature>
<gene>
    <name evidence="2" type="ORF">LZ016_14305</name>
</gene>
<keyword evidence="1" id="KW-1133">Transmembrane helix</keyword>
<keyword evidence="1" id="KW-0472">Membrane</keyword>
<accession>A0ABS9VQK1</accession>
<comment type="caution">
    <text evidence="2">The sequence shown here is derived from an EMBL/GenBank/DDBJ whole genome shotgun (WGS) entry which is preliminary data.</text>
</comment>
<evidence type="ECO:0000256" key="1">
    <source>
        <dbReference type="SAM" id="Phobius"/>
    </source>
</evidence>
<protein>
    <submittedName>
        <fullName evidence="2">Uncharacterized protein</fullName>
    </submittedName>
</protein>
<name>A0ABS9VQK1_9SPHN</name>
<keyword evidence="3" id="KW-1185">Reference proteome</keyword>
<sequence>MKTPGRFILTLSALILFIAGGAALFAADEVARLLDPAPSRSMPLMVQLAGSGSLGFAALNWMSRGNRIGGIYARPTGIGNLLLFLTAALSLGKPAISGDLPLAVTVVAATFALLAVSFAWLVFVHDPLAETA</sequence>
<dbReference type="RefSeq" id="WP_241448130.1">
    <property type="nucleotide sequence ID" value="NZ_JAKZHW010000002.1"/>
</dbReference>
<reference evidence="2 3" key="1">
    <citation type="submission" date="2022-03" db="EMBL/GenBank/DDBJ databases">
        <authorList>
            <person name="Jo J.-H."/>
            <person name="Im W.-T."/>
        </authorList>
    </citation>
    <scope>NUCLEOTIDE SEQUENCE [LARGE SCALE GENOMIC DNA]</scope>
    <source>
        <strain evidence="2 3">SM33</strain>
    </source>
</reference>
<dbReference type="Proteomes" id="UP001203058">
    <property type="component" value="Unassembled WGS sequence"/>
</dbReference>